<dbReference type="Proteomes" id="UP000000771">
    <property type="component" value="Chromosome"/>
</dbReference>
<protein>
    <recommendedName>
        <fullName evidence="1">GIY-YIG domain-containing protein</fullName>
    </recommendedName>
</protein>
<dbReference type="STRING" id="525909.Afer_0619"/>
<dbReference type="HOGENOM" id="CLU_052782_1_0_11"/>
<dbReference type="Pfam" id="PF14267">
    <property type="entry name" value="DUF4357"/>
    <property type="match status" value="1"/>
</dbReference>
<dbReference type="InterPro" id="IPR000305">
    <property type="entry name" value="GIY-YIG_endonuc"/>
</dbReference>
<gene>
    <name evidence="2" type="ordered locus">Afer_0619</name>
</gene>
<dbReference type="KEGG" id="afo:Afer_0619"/>
<dbReference type="PROSITE" id="PS50164">
    <property type="entry name" value="GIY_YIG"/>
    <property type="match status" value="1"/>
</dbReference>
<dbReference type="InterPro" id="IPR025579">
    <property type="entry name" value="DUF4357"/>
</dbReference>
<dbReference type="CDD" id="cd10447">
    <property type="entry name" value="GIY-YIG_unchar_2"/>
    <property type="match status" value="1"/>
</dbReference>
<reference evidence="2 3" key="1">
    <citation type="journal article" date="2009" name="Stand. Genomic Sci.">
        <title>Complete genome sequence of Acidimicrobium ferrooxidans type strain (ICP).</title>
        <authorList>
            <person name="Clum A."/>
            <person name="Nolan M."/>
            <person name="Lang E."/>
            <person name="Glavina Del Rio T."/>
            <person name="Tice H."/>
            <person name="Copeland A."/>
            <person name="Cheng J.F."/>
            <person name="Lucas S."/>
            <person name="Chen F."/>
            <person name="Bruce D."/>
            <person name="Goodwin L."/>
            <person name="Pitluck S."/>
            <person name="Ivanova N."/>
            <person name="Mavrommatis K."/>
            <person name="Mikhailova N."/>
            <person name="Pati A."/>
            <person name="Chen A."/>
            <person name="Palaniappan K."/>
            <person name="Goker M."/>
            <person name="Spring S."/>
            <person name="Land M."/>
            <person name="Hauser L."/>
            <person name="Chang Y.J."/>
            <person name="Jeffries C.C."/>
            <person name="Chain P."/>
            <person name="Bristow J."/>
            <person name="Eisen J.A."/>
            <person name="Markowitz V."/>
            <person name="Hugenholtz P."/>
            <person name="Kyrpides N.C."/>
            <person name="Klenk H.P."/>
            <person name="Lapidus A."/>
        </authorList>
    </citation>
    <scope>NUCLEOTIDE SEQUENCE [LARGE SCALE GENOMIC DNA]</scope>
    <source>
        <strain evidence="3">DSM 10331 / JCM 15462 / NBRC 103882 / ICP</strain>
    </source>
</reference>
<dbReference type="OrthoDB" id="2656488at2"/>
<dbReference type="eggNOG" id="COG1479">
    <property type="taxonomic scope" value="Bacteria"/>
</dbReference>
<name>C7LXW5_ACIFD</name>
<evidence type="ECO:0000313" key="2">
    <source>
        <dbReference type="EMBL" id="ACU53573.1"/>
    </source>
</evidence>
<dbReference type="EMBL" id="CP001631">
    <property type="protein sequence ID" value="ACU53573.1"/>
    <property type="molecule type" value="Genomic_DNA"/>
</dbReference>
<organism evidence="2 3">
    <name type="scientific">Acidimicrobium ferrooxidans (strain DSM 10331 / JCM 15462 / NBRC 103882 / ICP)</name>
    <dbReference type="NCBI Taxonomy" id="525909"/>
    <lineage>
        <taxon>Bacteria</taxon>
        <taxon>Bacillati</taxon>
        <taxon>Actinomycetota</taxon>
        <taxon>Acidimicrobiia</taxon>
        <taxon>Acidimicrobiales</taxon>
        <taxon>Acidimicrobiaceae</taxon>
        <taxon>Acidimicrobium</taxon>
    </lineage>
</organism>
<keyword evidence="3" id="KW-1185">Reference proteome</keyword>
<evidence type="ECO:0000259" key="1">
    <source>
        <dbReference type="PROSITE" id="PS50164"/>
    </source>
</evidence>
<sequence length="318" mass="34165">MTAGKSIRIFLADGTPGGLLTAEIMNWTGHVVAAPRSDLANLLRRPETGRTGIYILLGDDPKRLGGTVAYIGEGDDVSKRLAQHARPESQGGKDFWDRVIVLTSKDTNLTKAHARYLESRLITLAQQAHRAALDNATAPPPPQLPEADVSDMEYFIAQAMIVLPVLGVNLLRSTASRSVMAAADHAGQATIEAPYPASPLLHYTLKRAGISATAQEIDGEFTVLAGSTARKDWQGADDSSYKPLHQRLVDDGTLALSPDGTTRTFTRNCVFSSPSAASSMVAGRADNGRTSWKVEGLGITYGEWQSRDVQQLLEEPSS</sequence>
<accession>C7LXW5</accession>
<dbReference type="RefSeq" id="WP_015798068.1">
    <property type="nucleotide sequence ID" value="NC_013124.1"/>
</dbReference>
<dbReference type="AlphaFoldDB" id="C7LXW5"/>
<feature type="domain" description="GIY-YIG" evidence="1">
    <location>
        <begin position="49"/>
        <end position="131"/>
    </location>
</feature>
<evidence type="ECO:0000313" key="3">
    <source>
        <dbReference type="Proteomes" id="UP000000771"/>
    </source>
</evidence>
<proteinExistence type="predicted"/>